<dbReference type="RefSeq" id="WP_319834192.1">
    <property type="nucleotide sequence ID" value="NZ_CP138858.1"/>
</dbReference>
<sequence>MLVLQSEASDSGSRIGSGFSGQALGSVEVGVRGAPSLPNPVAFARGEEMQRMDARLDISSFPGKGGDAGTQIYEQPVFTVGNKMVCVRKIDGRDLADKEEYVSIYIDGKEVGRFSFWGSYQGNSGYPFEAIEGDPETLEVDKAADLVRYTKPYLTPAGRRALFTYTLRSLGNSQLELAWDLGVSEAEMQASSVPFGVALWFVIDGIVREQEIRFGDEVLEHAPLHELLQGKVSTDVAGDFHYAPGQPAGSYSVLLGGRTGVVTESVFIDDLDRERYGWILRVRNQVAESSGQVVIDLEEGQLPQANVPAPLMGHDFWKIDGIHVPASPVRNLMPNPSFEQGLRHWQWTHGGAYYTPGEGPRFEAVAAGLFGPTALRLNDRQLRSSALRSFPMPLEVGKTYTLSFYAKADRACELNVALGSAARGGKFQGRYGLVFGDNDSPDAKFQIGTEWERYSRTFTADGAGVQVILSGRFNTLLDGLQLEEGDTASEFVSAPLDGWLLTSDPDNDLVKGNPIQGAFRFVGEPGTSGQVEISLKNAFREVIYEDSFSVSVPEGGMLTLPLPLDAQAMGEGVFVVRADYQVEGYEPYTHYYRLSVMRPLSNTHATKDVFGALVGHIRTLGRGEDLARKFMEWGFGSTSWGITTSPEDFEVRAPMEKKYRIANYFAPTRFLYGSQHQQLKEFKYWTEVSPELEALIEEEAYQKVKLYDPEQYYTWSMGNEEESSPLVGNGRFDEYFKAQSAAGRGVKRANPNAIFAPTNGTSGYNRLRGYDAIEGYLKASVDHGFEYDAVAVHPYGSADKGTLSTSDLDEETARLIEQMARYGYGEETPIYYTEMFNIPETLFPAWGAGPAYDHYSAGKLSYDFGNREFIQAATAARVWTIVLKYWPRVQSTNLWVGRPFLDYYFAPTLFAKAANTMGHHFAEVEYVADIKPAAGVRGYSFKRPDGSAIAALWCVDHDVENGLKQGPVMELSFDQDVELFDFMGNPRSAVADSQGRVSIPLTPAPLFIEAADVVSLTQSLQNGELNDATSALAVALTPSLEGPIYVDVKNLTGRPQAGVVTVAGQLLNYELAGEEVARIEIPEQATPVEFGKMYSWRDSYTVQPAKGKGVRGDWDMEYFYVPKTHGMPDWSNGTCN</sequence>
<dbReference type="SUPFAM" id="SSF49785">
    <property type="entry name" value="Galactose-binding domain-like"/>
    <property type="match status" value="1"/>
</dbReference>
<accession>A0ABZ0RQC5</accession>
<dbReference type="InterPro" id="IPR008979">
    <property type="entry name" value="Galactose-bd-like_sf"/>
</dbReference>
<dbReference type="SUPFAM" id="SSF51445">
    <property type="entry name" value="(Trans)glycosidases"/>
    <property type="match status" value="1"/>
</dbReference>
<dbReference type="InterPro" id="IPR003305">
    <property type="entry name" value="CenC_carb-bd"/>
</dbReference>
<evidence type="ECO:0000313" key="4">
    <source>
        <dbReference type="Proteomes" id="UP001324993"/>
    </source>
</evidence>
<keyword evidence="1" id="KW-0378">Hydrolase</keyword>
<evidence type="ECO:0000313" key="3">
    <source>
        <dbReference type="EMBL" id="WPJ97348.1"/>
    </source>
</evidence>
<dbReference type="Pfam" id="PF02018">
    <property type="entry name" value="CBM_4_9"/>
    <property type="match status" value="1"/>
</dbReference>
<dbReference type="InterPro" id="IPR017853">
    <property type="entry name" value="GH"/>
</dbReference>
<evidence type="ECO:0000259" key="2">
    <source>
        <dbReference type="Pfam" id="PF02018"/>
    </source>
</evidence>
<name>A0ABZ0RQC5_9BACT</name>
<gene>
    <name evidence="3" type="ORF">SH580_06455</name>
</gene>
<dbReference type="Gene3D" id="3.20.20.80">
    <property type="entry name" value="Glycosidases"/>
    <property type="match status" value="1"/>
</dbReference>
<dbReference type="Gene3D" id="2.60.120.260">
    <property type="entry name" value="Galactose-binding domain-like"/>
    <property type="match status" value="1"/>
</dbReference>
<reference evidence="3 4" key="1">
    <citation type="submission" date="2023-11" db="EMBL/GenBank/DDBJ databases">
        <title>Coraliomargarita sp. nov., isolated from marine algae.</title>
        <authorList>
            <person name="Lee J.K."/>
            <person name="Baek J.H."/>
            <person name="Kim J.M."/>
            <person name="Choi D.G."/>
            <person name="Jeon C.O."/>
        </authorList>
    </citation>
    <scope>NUCLEOTIDE SEQUENCE [LARGE SCALE GENOMIC DNA]</scope>
    <source>
        <strain evidence="3 4">J2-16</strain>
    </source>
</reference>
<keyword evidence="4" id="KW-1185">Reference proteome</keyword>
<organism evidence="3 4">
    <name type="scientific">Coraliomargarita algicola</name>
    <dbReference type="NCBI Taxonomy" id="3092156"/>
    <lineage>
        <taxon>Bacteria</taxon>
        <taxon>Pseudomonadati</taxon>
        <taxon>Verrucomicrobiota</taxon>
        <taxon>Opitutia</taxon>
        <taxon>Puniceicoccales</taxon>
        <taxon>Coraliomargaritaceae</taxon>
        <taxon>Coraliomargarita</taxon>
    </lineage>
</organism>
<protein>
    <submittedName>
        <fullName evidence="3">Carbohydrate binding domain-containing protein</fullName>
    </submittedName>
</protein>
<proteinExistence type="predicted"/>
<dbReference type="Proteomes" id="UP001324993">
    <property type="component" value="Chromosome"/>
</dbReference>
<evidence type="ECO:0000256" key="1">
    <source>
        <dbReference type="ARBA" id="ARBA00022801"/>
    </source>
</evidence>
<feature type="domain" description="CBM-cenC" evidence="2">
    <location>
        <begin position="332"/>
        <end position="465"/>
    </location>
</feature>
<dbReference type="EMBL" id="CP138858">
    <property type="protein sequence ID" value="WPJ97348.1"/>
    <property type="molecule type" value="Genomic_DNA"/>
</dbReference>